<keyword evidence="2 5" id="KW-0963">Cytoplasm</keyword>
<dbReference type="GO" id="GO:0005737">
    <property type="term" value="C:cytoplasm"/>
    <property type="evidence" value="ECO:0007669"/>
    <property type="project" value="UniProtKB-SubCell"/>
</dbReference>
<comment type="similarity">
    <text evidence="5">Belongs to the UreE family.</text>
</comment>
<evidence type="ECO:0000256" key="2">
    <source>
        <dbReference type="ARBA" id="ARBA00022490"/>
    </source>
</evidence>
<dbReference type="SUPFAM" id="SSF69737">
    <property type="entry name" value="Urease metallochaperone UreE, C-terminal domain"/>
    <property type="match status" value="1"/>
</dbReference>
<evidence type="ECO:0000256" key="5">
    <source>
        <dbReference type="HAMAP-Rule" id="MF_00822"/>
    </source>
</evidence>
<comment type="subcellular location">
    <subcellularLocation>
        <location evidence="1 5">Cytoplasm</location>
    </subcellularLocation>
</comment>
<name>C9K309_9BACT</name>
<keyword evidence="3 5" id="KW-0533">Nickel</keyword>
<feature type="domain" description="UreE urease accessory N-terminal" evidence="6">
    <location>
        <begin position="6"/>
        <end position="69"/>
    </location>
</feature>
<dbReference type="Pfam" id="PF02814">
    <property type="entry name" value="UreE_N"/>
    <property type="match status" value="1"/>
</dbReference>
<evidence type="ECO:0000259" key="6">
    <source>
        <dbReference type="SMART" id="SM00988"/>
    </source>
</evidence>
<dbReference type="HAMAP" id="MF_00822">
    <property type="entry name" value="UreE"/>
    <property type="match status" value="1"/>
</dbReference>
<dbReference type="Gene3D" id="2.60.260.20">
    <property type="entry name" value="Urease metallochaperone UreE, N-terminal domain"/>
    <property type="match status" value="1"/>
</dbReference>
<dbReference type="AlphaFoldDB" id="C9K309"/>
<dbReference type="Gene3D" id="3.30.70.790">
    <property type="entry name" value="UreE, C-terminal domain"/>
    <property type="match status" value="1"/>
</dbReference>
<organism evidence="7">
    <name type="scientific">Campylobacter sputorum biovar paraureolyticus</name>
    <dbReference type="NCBI Taxonomy" id="593874"/>
    <lineage>
        <taxon>Bacteria</taxon>
        <taxon>Pseudomonadati</taxon>
        <taxon>Campylobacterota</taxon>
        <taxon>Epsilonproteobacteria</taxon>
        <taxon>Campylobacterales</taxon>
        <taxon>Campylobacteraceae</taxon>
        <taxon>Campylobacter</taxon>
    </lineage>
</organism>
<dbReference type="SMART" id="SM00988">
    <property type="entry name" value="UreE_N"/>
    <property type="match status" value="1"/>
</dbReference>
<comment type="function">
    <text evidence="5">Involved in urease metallocenter assembly. Binds nickel. Probably functions as a nickel donor during metallocenter assembly.</text>
</comment>
<protein>
    <recommendedName>
        <fullName evidence="5">Urease accessory protein UreE</fullName>
    </recommendedName>
</protein>
<dbReference type="InterPro" id="IPR012406">
    <property type="entry name" value="UreE"/>
</dbReference>
<dbReference type="InterPro" id="IPR004029">
    <property type="entry name" value="UreE_N"/>
</dbReference>
<dbReference type="SUPFAM" id="SSF69287">
    <property type="entry name" value="Urease metallochaperone UreE, N-terminal domain"/>
    <property type="match status" value="1"/>
</dbReference>
<dbReference type="InterPro" id="IPR007864">
    <property type="entry name" value="UreE_C_dom"/>
</dbReference>
<sequence>MIVNKILGNLKDYDTKHKTIAWVNIHPGDRLKKIVRLKADNGNEFGINLDDDVILKDGDVLGEDDENIFVLKCFPQNVIVIKPDTLTQMGFVAHSIGNNHTPAIFENDTMIVEYDYIIEKMLNEMKVSFERKDLVLDTPLKHASHHH</sequence>
<dbReference type="Pfam" id="PF05194">
    <property type="entry name" value="UreE_C"/>
    <property type="match status" value="1"/>
</dbReference>
<dbReference type="GO" id="GO:0016151">
    <property type="term" value="F:nickel cation binding"/>
    <property type="evidence" value="ECO:0007669"/>
    <property type="project" value="UniProtKB-UniRule"/>
</dbReference>
<dbReference type="InterPro" id="IPR036118">
    <property type="entry name" value="UreE_N_sf"/>
</dbReference>
<keyword evidence="4 5" id="KW-0143">Chaperone</keyword>
<dbReference type="GO" id="GO:0051082">
    <property type="term" value="F:unfolded protein binding"/>
    <property type="evidence" value="ECO:0007669"/>
    <property type="project" value="UniProtKB-UniRule"/>
</dbReference>
<dbReference type="CDD" id="cd00571">
    <property type="entry name" value="UreE"/>
    <property type="match status" value="1"/>
</dbReference>
<accession>C9K309</accession>
<dbReference type="GO" id="GO:0019627">
    <property type="term" value="P:urea metabolic process"/>
    <property type="evidence" value="ECO:0007669"/>
    <property type="project" value="InterPro"/>
</dbReference>
<reference evidence="7" key="1">
    <citation type="journal article" date="2011" name="Folia Microbiol. (Praha)">
        <title>Molecular analysis and characterization of a urease gene operon from Campylobacter sputorum biovar paraureolyticus.</title>
        <authorList>
            <person name="Kakinuma Y."/>
            <person name="Hayashi K."/>
            <person name="Tazumi A."/>
            <person name="Hirayama J."/>
            <person name="Moore J.E."/>
            <person name="Millar B.C."/>
            <person name="Kuribayashi T."/>
            <person name="Matsuda M."/>
        </authorList>
    </citation>
    <scope>NUCLEOTIDE SEQUENCE</scope>
    <source>
        <strain evidence="7">LMG 17591</strain>
    </source>
</reference>
<dbReference type="GO" id="GO:0065003">
    <property type="term" value="P:protein-containing complex assembly"/>
    <property type="evidence" value="ECO:0007669"/>
    <property type="project" value="InterPro"/>
</dbReference>
<evidence type="ECO:0000313" key="7">
    <source>
        <dbReference type="EMBL" id="BAI43676.1"/>
    </source>
</evidence>
<proteinExistence type="inferred from homology"/>
<evidence type="ECO:0000256" key="3">
    <source>
        <dbReference type="ARBA" id="ARBA00022596"/>
    </source>
</evidence>
<evidence type="ECO:0000256" key="1">
    <source>
        <dbReference type="ARBA" id="ARBA00004496"/>
    </source>
</evidence>
<gene>
    <name evidence="5 7" type="primary">ureE</name>
</gene>
<dbReference type="GO" id="GO:0006457">
    <property type="term" value="P:protein folding"/>
    <property type="evidence" value="ECO:0007669"/>
    <property type="project" value="InterPro"/>
</dbReference>
<dbReference type="EMBL" id="AB479194">
    <property type="protein sequence ID" value="BAI43676.1"/>
    <property type="molecule type" value="Genomic_DNA"/>
</dbReference>
<dbReference type="PIRSF" id="PIRSF036402">
    <property type="entry name" value="Ureas_acces_UreE"/>
    <property type="match status" value="1"/>
</dbReference>
<evidence type="ECO:0000256" key="4">
    <source>
        <dbReference type="ARBA" id="ARBA00023186"/>
    </source>
</evidence>